<protein>
    <recommendedName>
        <fullName evidence="1">3-keto-alpha-glucoside-1,2-lyase/3-keto-2-hydroxy-glucal hydratase domain-containing protein</fullName>
    </recommendedName>
</protein>
<dbReference type="Pfam" id="PF06439">
    <property type="entry name" value="3keto-disac_hyd"/>
    <property type="match status" value="1"/>
</dbReference>
<dbReference type="AlphaFoldDB" id="A0A381NIF1"/>
<reference evidence="2" key="1">
    <citation type="submission" date="2018-05" db="EMBL/GenBank/DDBJ databases">
        <authorList>
            <person name="Lanie J.A."/>
            <person name="Ng W.-L."/>
            <person name="Kazmierczak K.M."/>
            <person name="Andrzejewski T.M."/>
            <person name="Davidsen T.M."/>
            <person name="Wayne K.J."/>
            <person name="Tettelin H."/>
            <person name="Glass J.I."/>
            <person name="Rusch D."/>
            <person name="Podicherti R."/>
            <person name="Tsui H.-C.T."/>
            <person name="Winkler M.E."/>
        </authorList>
    </citation>
    <scope>NUCLEOTIDE SEQUENCE</scope>
</reference>
<accession>A0A381NIF1</accession>
<evidence type="ECO:0000259" key="1">
    <source>
        <dbReference type="Pfam" id="PF06439"/>
    </source>
</evidence>
<name>A0A381NIF1_9ZZZZ</name>
<dbReference type="EMBL" id="UINC01000355">
    <property type="protein sequence ID" value="SUZ53894.1"/>
    <property type="molecule type" value="Genomic_DNA"/>
</dbReference>
<dbReference type="GO" id="GO:0016787">
    <property type="term" value="F:hydrolase activity"/>
    <property type="evidence" value="ECO:0007669"/>
    <property type="project" value="InterPro"/>
</dbReference>
<dbReference type="Gene3D" id="2.60.120.560">
    <property type="entry name" value="Exo-inulinase, domain 1"/>
    <property type="match status" value="1"/>
</dbReference>
<feature type="domain" description="3-keto-alpha-glucoside-1,2-lyase/3-keto-2-hydroxy-glucal hydratase" evidence="1">
    <location>
        <begin position="14"/>
        <end position="199"/>
    </location>
</feature>
<organism evidence="2">
    <name type="scientific">marine metagenome</name>
    <dbReference type="NCBI Taxonomy" id="408172"/>
    <lineage>
        <taxon>unclassified sequences</taxon>
        <taxon>metagenomes</taxon>
        <taxon>ecological metagenomes</taxon>
    </lineage>
</organism>
<sequence length="223" mass="25620">MFSCNKIGEKNESWDRLFDGKTLTGWYVIGGNATYEVRDGTIVGTSVLNTLNTFLCSDKFYDDFILEIEYKVDSNINSGIQIRSNSIDSYKQGKVHGYQIEIDPSERAWSGGIYDEGRRGWLYSLNGNPEAQKAFKKNKWNKYRIEAIGDTIKTWINDVPAAYLIDNMTHTGFIGLQVHGIGNDKKKEGKEVAWRNIKIITKDMDRYKKSILLDPKLIKETYY</sequence>
<evidence type="ECO:0000313" key="2">
    <source>
        <dbReference type="EMBL" id="SUZ53894.1"/>
    </source>
</evidence>
<gene>
    <name evidence="2" type="ORF">METZ01_LOCUS6748</name>
</gene>
<dbReference type="InterPro" id="IPR010496">
    <property type="entry name" value="AL/BT2_dom"/>
</dbReference>
<proteinExistence type="predicted"/>